<reference evidence="1 2" key="1">
    <citation type="submission" date="2018-03" db="EMBL/GenBank/DDBJ databases">
        <title>The complete genome of bacterial strain SGAir0260.</title>
        <authorList>
            <person name="Schuster S.C."/>
        </authorList>
    </citation>
    <scope>NUCLEOTIDE SEQUENCE [LARGE SCALE GENOMIC DNA]</scope>
    <source>
        <strain evidence="1 2">SGAir0260</strain>
    </source>
</reference>
<dbReference type="AlphaFoldDB" id="A0AB73VA75"/>
<sequence>MKKVIALVTTLALAGAIYISPAKDQKEQPKQVAKDAQTQIMLRMDPGTGMG</sequence>
<name>A0AB73VA75_BACCE</name>
<organism evidence="1 2">
    <name type="scientific">Bacillus cereus</name>
    <dbReference type="NCBI Taxonomy" id="1396"/>
    <lineage>
        <taxon>Bacteria</taxon>
        <taxon>Bacillati</taxon>
        <taxon>Bacillota</taxon>
        <taxon>Bacilli</taxon>
        <taxon>Bacillales</taxon>
        <taxon>Bacillaceae</taxon>
        <taxon>Bacillus</taxon>
        <taxon>Bacillus cereus group</taxon>
    </lineage>
</organism>
<dbReference type="Proteomes" id="UP000464780">
    <property type="component" value="Chromosome"/>
</dbReference>
<dbReference type="RefSeq" id="WP_172794701.1">
    <property type="nucleotide sequence ID" value="NZ_CP028009.1"/>
</dbReference>
<evidence type="ECO:0008006" key="3">
    <source>
        <dbReference type="Google" id="ProtNLM"/>
    </source>
</evidence>
<proteinExistence type="predicted"/>
<evidence type="ECO:0000313" key="1">
    <source>
        <dbReference type="EMBL" id="QMT27473.1"/>
    </source>
</evidence>
<protein>
    <recommendedName>
        <fullName evidence="3">Complement C1q protein</fullName>
    </recommendedName>
</protein>
<accession>A0AB73VA75</accession>
<evidence type="ECO:0000313" key="2">
    <source>
        <dbReference type="Proteomes" id="UP000464780"/>
    </source>
</evidence>
<gene>
    <name evidence="1" type="ORF">C1N66_32950</name>
</gene>
<dbReference type="EMBL" id="CP028009">
    <property type="protein sequence ID" value="QMT27473.1"/>
    <property type="molecule type" value="Genomic_DNA"/>
</dbReference>